<accession>A0A8J6J1X4</accession>
<dbReference type="AlphaFoldDB" id="A0A8J6J1X4"/>
<keyword evidence="1" id="KW-1133">Transmembrane helix</keyword>
<comment type="caution">
    <text evidence="3">The sequence shown here is derived from an EMBL/GenBank/DDBJ whole genome shotgun (WGS) entry which is preliminary data.</text>
</comment>
<gene>
    <name evidence="3" type="ORF">H8B19_18790</name>
</gene>
<dbReference type="GO" id="GO:0034220">
    <property type="term" value="P:monoatomic ion transmembrane transport"/>
    <property type="evidence" value="ECO:0007669"/>
    <property type="project" value="UniProtKB-KW"/>
</dbReference>
<proteinExistence type="predicted"/>
<evidence type="ECO:0000313" key="3">
    <source>
        <dbReference type="EMBL" id="MBC3767923.1"/>
    </source>
</evidence>
<name>A0A8J6J1X4_9ALTE</name>
<keyword evidence="3" id="KW-0813">Transport</keyword>
<keyword evidence="3" id="KW-0406">Ion transport</keyword>
<feature type="domain" description="Potassium channel" evidence="2">
    <location>
        <begin position="53"/>
        <end position="129"/>
    </location>
</feature>
<dbReference type="Gene3D" id="1.10.287.70">
    <property type="match status" value="1"/>
</dbReference>
<keyword evidence="4" id="KW-1185">Reference proteome</keyword>
<evidence type="ECO:0000256" key="1">
    <source>
        <dbReference type="SAM" id="Phobius"/>
    </source>
</evidence>
<protein>
    <submittedName>
        <fullName evidence="3">Two pore domain potassium channel family protein</fullName>
    </submittedName>
</protein>
<organism evidence="3 4">
    <name type="scientific">Neptunicella marina</name>
    <dbReference type="NCBI Taxonomy" id="2125989"/>
    <lineage>
        <taxon>Bacteria</taxon>
        <taxon>Pseudomonadati</taxon>
        <taxon>Pseudomonadota</taxon>
        <taxon>Gammaproteobacteria</taxon>
        <taxon>Alteromonadales</taxon>
        <taxon>Alteromonadaceae</taxon>
        <taxon>Neptunicella</taxon>
    </lineage>
</organism>
<dbReference type="SUPFAM" id="SSF81324">
    <property type="entry name" value="Voltage-gated potassium channels"/>
    <property type="match status" value="1"/>
</dbReference>
<reference evidence="3" key="2">
    <citation type="submission" date="2020-08" db="EMBL/GenBank/DDBJ databases">
        <authorList>
            <person name="Lai Q."/>
        </authorList>
    </citation>
    <scope>NUCLEOTIDE SEQUENCE</scope>
    <source>
        <strain evidence="3">S27-2</strain>
    </source>
</reference>
<keyword evidence="3" id="KW-0407">Ion channel</keyword>
<dbReference type="RefSeq" id="WP_186508681.1">
    <property type="nucleotide sequence ID" value="NZ_JACNEP010000038.1"/>
</dbReference>
<evidence type="ECO:0000313" key="4">
    <source>
        <dbReference type="Proteomes" id="UP000601768"/>
    </source>
</evidence>
<sequence length="141" mass="15982">MLTLVIINCSVVCLVVAIHFEMLSLLTRFLPHLPLRPRHKIMVGVLYCLTAHAVEVWIFAFAYYFMNKAGYWGAFTGAFDHSLLDCVYFSFTSFSTLGFGDIVPTGGIRFLTGIESLTGLLLITWSASFLYLEMTTYWNKD</sequence>
<feature type="transmembrane region" description="Helical" evidence="1">
    <location>
        <begin position="111"/>
        <end position="132"/>
    </location>
</feature>
<evidence type="ECO:0000259" key="2">
    <source>
        <dbReference type="Pfam" id="PF07885"/>
    </source>
</evidence>
<dbReference type="Proteomes" id="UP000601768">
    <property type="component" value="Unassembled WGS sequence"/>
</dbReference>
<reference evidence="3" key="1">
    <citation type="journal article" date="2018" name="Int. J. Syst. Evol. Microbiol.">
        <title>Neptunicella marina gen. nov., sp. nov., isolated from surface seawater.</title>
        <authorList>
            <person name="Liu X."/>
            <person name="Lai Q."/>
            <person name="Du Y."/>
            <person name="Zhang X."/>
            <person name="Liu Z."/>
            <person name="Sun F."/>
            <person name="Shao Z."/>
        </authorList>
    </citation>
    <scope>NUCLEOTIDE SEQUENCE</scope>
    <source>
        <strain evidence="3">S27-2</strain>
    </source>
</reference>
<keyword evidence="1" id="KW-0472">Membrane</keyword>
<feature type="transmembrane region" description="Helical" evidence="1">
    <location>
        <begin position="41"/>
        <end position="64"/>
    </location>
</feature>
<keyword evidence="1" id="KW-0812">Transmembrane</keyword>
<dbReference type="InterPro" id="IPR013099">
    <property type="entry name" value="K_chnl_dom"/>
</dbReference>
<dbReference type="Pfam" id="PF07885">
    <property type="entry name" value="Ion_trans_2"/>
    <property type="match status" value="1"/>
</dbReference>
<dbReference type="EMBL" id="JACNEP010000038">
    <property type="protein sequence ID" value="MBC3767923.1"/>
    <property type="molecule type" value="Genomic_DNA"/>
</dbReference>